<dbReference type="Proteomes" id="UP000265100">
    <property type="component" value="Chromosome 5"/>
</dbReference>
<dbReference type="Bgee" id="ENSACLG00000015606">
    <property type="expression patterns" value="Expressed in ovary and 3 other cell types or tissues"/>
</dbReference>
<dbReference type="AlphaFoldDB" id="A0A3P8Q103"/>
<dbReference type="FunFam" id="3.40.50.410:FF:000004">
    <property type="entry name" value="collagen alpha-6(VI) chain"/>
    <property type="match status" value="2"/>
</dbReference>
<dbReference type="GeneTree" id="ENSGT00940000157086"/>
<protein>
    <recommendedName>
        <fullName evidence="10">VWFA domain-containing protein</fullName>
    </recommendedName>
</protein>
<evidence type="ECO:0000256" key="4">
    <source>
        <dbReference type="ARBA" id="ARBA00022729"/>
    </source>
</evidence>
<dbReference type="Pfam" id="PF10393">
    <property type="entry name" value="Matrilin_ccoil"/>
    <property type="match status" value="1"/>
</dbReference>
<dbReference type="PANTHER" id="PTHR24020">
    <property type="entry name" value="COLLAGEN ALPHA"/>
    <property type="match status" value="1"/>
</dbReference>
<dbReference type="Gene3D" id="3.40.50.410">
    <property type="entry name" value="von Willebrand factor, type A domain"/>
    <property type="match status" value="2"/>
</dbReference>
<dbReference type="Gene3D" id="1.20.5.30">
    <property type="match status" value="1"/>
</dbReference>
<dbReference type="FunFam" id="2.10.25.10:FF:000041">
    <property type="entry name" value="matrilin-2 isoform X1"/>
    <property type="match status" value="3"/>
</dbReference>
<evidence type="ECO:0000256" key="8">
    <source>
        <dbReference type="ARBA" id="ARBA00023180"/>
    </source>
</evidence>
<keyword evidence="4 9" id="KW-0732">Signal</keyword>
<evidence type="ECO:0000313" key="11">
    <source>
        <dbReference type="Ensembl" id="ENSACLP00000022986.1"/>
    </source>
</evidence>
<comment type="subcellular location">
    <subcellularLocation>
        <location evidence="1">Secreted</location>
    </subcellularLocation>
</comment>
<dbReference type="SMART" id="SM00181">
    <property type="entry name" value="EGF"/>
    <property type="match status" value="5"/>
</dbReference>
<keyword evidence="2" id="KW-0964">Secreted</keyword>
<dbReference type="PROSITE" id="PS01186">
    <property type="entry name" value="EGF_2"/>
    <property type="match status" value="3"/>
</dbReference>
<evidence type="ECO:0000256" key="7">
    <source>
        <dbReference type="ARBA" id="ARBA00023157"/>
    </source>
</evidence>
<keyword evidence="6" id="KW-0175">Coiled coil</keyword>
<dbReference type="InterPro" id="IPR026823">
    <property type="entry name" value="cEGF"/>
</dbReference>
<evidence type="ECO:0000259" key="10">
    <source>
        <dbReference type="PROSITE" id="PS50234"/>
    </source>
</evidence>
<dbReference type="InterPro" id="IPR036465">
    <property type="entry name" value="vWFA_dom_sf"/>
</dbReference>
<dbReference type="SMART" id="SM00327">
    <property type="entry name" value="VWA"/>
    <property type="match status" value="2"/>
</dbReference>
<dbReference type="GO" id="GO:0005576">
    <property type="term" value="C:extracellular region"/>
    <property type="evidence" value="ECO:0007669"/>
    <property type="project" value="UniProtKB-SubCell"/>
</dbReference>
<feature type="domain" description="VWFA" evidence="10">
    <location>
        <begin position="36"/>
        <end position="212"/>
    </location>
</feature>
<dbReference type="Pfam" id="PF12662">
    <property type="entry name" value="cEGF"/>
    <property type="match status" value="1"/>
</dbReference>
<feature type="domain" description="VWFA" evidence="10">
    <location>
        <begin position="426"/>
        <end position="601"/>
    </location>
</feature>
<dbReference type="Ensembl" id="ENSACLT00000023531.2">
    <property type="protein sequence ID" value="ENSACLP00000022986.1"/>
    <property type="gene ID" value="ENSACLG00000015606.2"/>
</dbReference>
<evidence type="ECO:0000256" key="5">
    <source>
        <dbReference type="ARBA" id="ARBA00022737"/>
    </source>
</evidence>
<sequence>MKMRQLSAFILLTLAVLATARPKTEPAQKCKTGPVDLVFLIDSSRSVRPHEFETMRKFMIDIINTLDIGLNATRVGVVQYSSQVRTEFTLKTHARLSNIVKAINQIIPLAQGTMTGLAIRYMMNEAFTPEAGDRPKVPNVAVIVTDGRPQDRVAEVAAEAREKGIEIYAVGVARADMTSLRAMASPPFEDHVFLVESFDLIHQFGIQFQDKLCGVDLCLESDHGCEHICESTPGSYHCLCLPGYTVNDDGKTCAAIDLCAERKHNCEQLCVSSPGSFTCDCNKGYKLNNDKRTCSMIDYCSFGNHSCDHECVSVLNGYRCRCNEGYRLLEDSKTCQAIDLCAEGKHDCEQICVSAPGVFTCDCNKGFKLNKDKKTCTNMNMCNTVEHGCEYQCVSTPGSYHCICPEGQLLQDDGKSCGTCKSANIDLVLLIDGSKSVRPQNFELVKKFVNQVVDSLDVSPHGTRVGLVQYSSRVRTEFPLNMYHTADEIKAAVMKVEYMEKGTMTGLALKHMLENSFSEAEGARPLSRSIPRIGLVFTDGRSQDDITEYAKKAKEAGITMYAVGVGKAVEDELREIASEPVEKHFYYTTDFTAISTIAENLKLNVCPEESQGEIEVKDPCACESLVEFQQATMNSLEQVTQKHIL</sequence>
<feature type="signal peptide" evidence="9">
    <location>
        <begin position="1"/>
        <end position="20"/>
    </location>
</feature>
<keyword evidence="7" id="KW-1015">Disulfide bond</keyword>
<dbReference type="PROSITE" id="PS50234">
    <property type="entry name" value="VWFA"/>
    <property type="match status" value="2"/>
</dbReference>
<evidence type="ECO:0000256" key="9">
    <source>
        <dbReference type="SAM" id="SignalP"/>
    </source>
</evidence>
<dbReference type="GO" id="GO:0005509">
    <property type="term" value="F:calcium ion binding"/>
    <property type="evidence" value="ECO:0007669"/>
    <property type="project" value="InterPro"/>
</dbReference>
<dbReference type="SMART" id="SM00179">
    <property type="entry name" value="EGF_CA"/>
    <property type="match status" value="5"/>
</dbReference>
<dbReference type="InterPro" id="IPR000742">
    <property type="entry name" value="EGF"/>
</dbReference>
<dbReference type="STRING" id="8154.ENSACLP00000023013"/>
<evidence type="ECO:0000313" key="12">
    <source>
        <dbReference type="Proteomes" id="UP000265100"/>
    </source>
</evidence>
<dbReference type="Pfam" id="PF00092">
    <property type="entry name" value="VWA"/>
    <property type="match status" value="2"/>
</dbReference>
<dbReference type="InterPro" id="IPR019466">
    <property type="entry name" value="Matrilin_CC_trimer"/>
</dbReference>
<dbReference type="PRINTS" id="PR00453">
    <property type="entry name" value="VWFADOMAIN"/>
</dbReference>
<evidence type="ECO:0000256" key="6">
    <source>
        <dbReference type="ARBA" id="ARBA00023054"/>
    </source>
</evidence>
<reference evidence="12" key="2">
    <citation type="submission" date="2023-03" db="EMBL/GenBank/DDBJ databases">
        <authorList>
            <consortium name="Wellcome Sanger Institute Data Sharing"/>
        </authorList>
    </citation>
    <scope>NUCLEOTIDE SEQUENCE [LARGE SCALE GENOMIC DNA]</scope>
</reference>
<dbReference type="CDD" id="cd00054">
    <property type="entry name" value="EGF_CA"/>
    <property type="match status" value="2"/>
</dbReference>
<dbReference type="FunFam" id="2.10.25.10:FF:000227">
    <property type="entry name" value="Matrilin 4"/>
    <property type="match status" value="1"/>
</dbReference>
<keyword evidence="5" id="KW-0677">Repeat</keyword>
<reference evidence="11" key="4">
    <citation type="submission" date="2025-09" db="UniProtKB">
        <authorList>
            <consortium name="Ensembl"/>
        </authorList>
    </citation>
    <scope>IDENTIFICATION</scope>
</reference>
<dbReference type="SUPFAM" id="SSF58002">
    <property type="entry name" value="Chicken cartilage matrix protein"/>
    <property type="match status" value="1"/>
</dbReference>
<name>A0A3P8Q103_ASTCA</name>
<accession>A0A3P8Q103</accession>
<dbReference type="InterPro" id="IPR001881">
    <property type="entry name" value="EGF-like_Ca-bd_dom"/>
</dbReference>
<gene>
    <name evidence="11" type="primary">MATN4</name>
</gene>
<keyword evidence="3" id="KW-0245">EGF-like domain</keyword>
<dbReference type="PANTHER" id="PTHR24020:SF14">
    <property type="entry name" value="MATRILIN-4"/>
    <property type="match status" value="1"/>
</dbReference>
<keyword evidence="12" id="KW-1185">Reference proteome</keyword>
<dbReference type="InterPro" id="IPR009030">
    <property type="entry name" value="Growth_fac_rcpt_cys_sf"/>
</dbReference>
<dbReference type="SMART" id="SM01279">
    <property type="entry name" value="Matrilin_ccoil"/>
    <property type="match status" value="1"/>
</dbReference>
<dbReference type="SUPFAM" id="SSF57196">
    <property type="entry name" value="EGF/Laminin"/>
    <property type="match status" value="1"/>
</dbReference>
<dbReference type="Pfam" id="PF14670">
    <property type="entry name" value="FXa_inhibition"/>
    <property type="match status" value="4"/>
</dbReference>
<keyword evidence="8" id="KW-0325">Glycoprotein</keyword>
<feature type="chain" id="PRO_5043185160" description="VWFA domain-containing protein" evidence="9">
    <location>
        <begin position="21"/>
        <end position="645"/>
    </location>
</feature>
<dbReference type="SUPFAM" id="SSF53300">
    <property type="entry name" value="vWA-like"/>
    <property type="match status" value="2"/>
</dbReference>
<evidence type="ECO:0000256" key="3">
    <source>
        <dbReference type="ARBA" id="ARBA00022536"/>
    </source>
</evidence>
<dbReference type="SUPFAM" id="SSF57184">
    <property type="entry name" value="Growth factor receptor domain"/>
    <property type="match status" value="1"/>
</dbReference>
<dbReference type="Gene3D" id="2.10.25.10">
    <property type="entry name" value="Laminin"/>
    <property type="match status" value="5"/>
</dbReference>
<evidence type="ECO:0000256" key="2">
    <source>
        <dbReference type="ARBA" id="ARBA00022525"/>
    </source>
</evidence>
<evidence type="ECO:0000256" key="1">
    <source>
        <dbReference type="ARBA" id="ARBA00004613"/>
    </source>
</evidence>
<dbReference type="InterPro" id="IPR050525">
    <property type="entry name" value="ECM_Assembly_Org"/>
</dbReference>
<reference evidence="11 12" key="1">
    <citation type="submission" date="2018-05" db="EMBL/GenBank/DDBJ databases">
        <authorList>
            <person name="Datahose"/>
        </authorList>
    </citation>
    <scope>NUCLEOTIDE SEQUENCE</scope>
</reference>
<organism evidence="11 12">
    <name type="scientific">Astatotilapia calliptera</name>
    <name type="common">Eastern happy</name>
    <name type="synonym">Chromis callipterus</name>
    <dbReference type="NCBI Taxonomy" id="8154"/>
    <lineage>
        <taxon>Eukaryota</taxon>
        <taxon>Metazoa</taxon>
        <taxon>Chordata</taxon>
        <taxon>Craniata</taxon>
        <taxon>Vertebrata</taxon>
        <taxon>Euteleostomi</taxon>
        <taxon>Actinopterygii</taxon>
        <taxon>Neopterygii</taxon>
        <taxon>Teleostei</taxon>
        <taxon>Neoteleostei</taxon>
        <taxon>Acanthomorphata</taxon>
        <taxon>Ovalentaria</taxon>
        <taxon>Cichlomorphae</taxon>
        <taxon>Cichliformes</taxon>
        <taxon>Cichlidae</taxon>
        <taxon>African cichlids</taxon>
        <taxon>Pseudocrenilabrinae</taxon>
        <taxon>Haplochromini</taxon>
        <taxon>Astatotilapia</taxon>
    </lineage>
</organism>
<dbReference type="InterPro" id="IPR036337">
    <property type="entry name" value="Matrilin_CC_sf"/>
</dbReference>
<dbReference type="InterPro" id="IPR002035">
    <property type="entry name" value="VWF_A"/>
</dbReference>
<proteinExistence type="predicted"/>
<reference evidence="11" key="3">
    <citation type="submission" date="2025-08" db="UniProtKB">
        <authorList>
            <consortium name="Ensembl"/>
        </authorList>
    </citation>
    <scope>IDENTIFICATION</scope>
</reference>